<dbReference type="PANTHER" id="PTHR31299:SF0">
    <property type="entry name" value="ESTERASE, PUTATIVE (AFU_ORTHOLOGUE AFUA_1G05850)-RELATED"/>
    <property type="match status" value="1"/>
</dbReference>
<evidence type="ECO:0008006" key="3">
    <source>
        <dbReference type="Google" id="ProtNLM"/>
    </source>
</evidence>
<dbReference type="Pfam" id="PF05139">
    <property type="entry name" value="Erythro_esteras"/>
    <property type="match status" value="1"/>
</dbReference>
<dbReference type="PANTHER" id="PTHR31299">
    <property type="entry name" value="ESTERASE, PUTATIVE (AFU_ORTHOLOGUE AFUA_1G05850)-RELATED"/>
    <property type="match status" value="1"/>
</dbReference>
<sequence length="626" mass="72509">MTTPLKSNPKTLQLIQECAQRLRKDDISDYDSILSAIGDAEIVMIGEASHGSHEFYSHRAEITKRLIQEKGFTIIACEADWPPAYRVNRWVKGISSSTIKDANDALKDFTRFPSWMWRNTVVLDFISWLRDYNEQLDEQKKKIGFFGLDLYSLQSSREEVINYLENNAPDLAKLARKNYRCFEKYSDEHEYGVCAGTNLSSSCEKEAIKVLTKMLERHAKLIAKDNGNDTDIDECFYAMENAKIVREAEKYYRHMFESGQITWNIRDTHMCDCLQDLLKHYGPGTKAIIWAHNSHVGDARETEKLRAHKINIGQLVRERFENNAPDLAKLARKNYRCFEKYSDEHEYGVCAGTNLSSSCEKEAIKVLTKMLERHAKLIAKENGNDTDIDECFYAMENAKIVREAEKYYRHMFESGQITWNIRDTHMCDCLQDLLKHYGPGTKAIIWAHNSHVGDARETEKLRAHKINIGQLVRERFGIENTYSIGFTTYTGTVTAADNWDMDPDFKHVRASLHESIEFLLHDALIKNSNLSDNGQYYLLFRSNNPSIEISKELHSELYKKRLERAIGVIYRPRTERQSHYLNANISTQFDCVIHIETTRALRPLEIHPSWAEAEKEHVPDTFPMNV</sequence>
<proteinExistence type="predicted"/>
<dbReference type="GO" id="GO:0046677">
    <property type="term" value="P:response to antibiotic"/>
    <property type="evidence" value="ECO:0007669"/>
    <property type="project" value="InterPro"/>
</dbReference>
<dbReference type="Proteomes" id="UP000663860">
    <property type="component" value="Unassembled WGS sequence"/>
</dbReference>
<dbReference type="InterPro" id="IPR052036">
    <property type="entry name" value="Hydrolase/PRTase-associated"/>
</dbReference>
<gene>
    <name evidence="1" type="ORF">IZO911_LOCUS36007</name>
</gene>
<comment type="caution">
    <text evidence="1">The sequence shown here is derived from an EMBL/GenBank/DDBJ whole genome shotgun (WGS) entry which is preliminary data.</text>
</comment>
<dbReference type="InterPro" id="IPR014622">
    <property type="entry name" value="UCP036794_erythomycin"/>
</dbReference>
<name>A0A815GAV2_9BILA</name>
<dbReference type="EMBL" id="CAJNOE010000804">
    <property type="protein sequence ID" value="CAF1336891.1"/>
    <property type="molecule type" value="Genomic_DNA"/>
</dbReference>
<dbReference type="PIRSF" id="PIRSF036794">
    <property type="entry name" value="UCP_erythr_ester"/>
    <property type="match status" value="1"/>
</dbReference>
<evidence type="ECO:0000313" key="1">
    <source>
        <dbReference type="EMBL" id="CAF1336891.1"/>
    </source>
</evidence>
<dbReference type="Gene3D" id="3.40.1660.10">
    <property type="entry name" value="EreA-like (biosynthetic domain)"/>
    <property type="match status" value="2"/>
</dbReference>
<reference evidence="1" key="1">
    <citation type="submission" date="2021-02" db="EMBL/GenBank/DDBJ databases">
        <authorList>
            <person name="Nowell W R."/>
        </authorList>
    </citation>
    <scope>NUCLEOTIDE SEQUENCE</scope>
</reference>
<organism evidence="1 2">
    <name type="scientific">Adineta steineri</name>
    <dbReference type="NCBI Taxonomy" id="433720"/>
    <lineage>
        <taxon>Eukaryota</taxon>
        <taxon>Metazoa</taxon>
        <taxon>Spiralia</taxon>
        <taxon>Gnathifera</taxon>
        <taxon>Rotifera</taxon>
        <taxon>Eurotatoria</taxon>
        <taxon>Bdelloidea</taxon>
        <taxon>Adinetida</taxon>
        <taxon>Adinetidae</taxon>
        <taxon>Adineta</taxon>
    </lineage>
</organism>
<evidence type="ECO:0000313" key="2">
    <source>
        <dbReference type="Proteomes" id="UP000663860"/>
    </source>
</evidence>
<dbReference type="AlphaFoldDB" id="A0A815GAV2"/>
<protein>
    <recommendedName>
        <fullName evidence="3">Erythromycin esterase</fullName>
    </recommendedName>
</protein>
<dbReference type="CDD" id="cd14728">
    <property type="entry name" value="Ere-like"/>
    <property type="match status" value="1"/>
</dbReference>
<dbReference type="InterPro" id="IPR007815">
    <property type="entry name" value="Emycin_Estase"/>
</dbReference>
<dbReference type="SUPFAM" id="SSF159501">
    <property type="entry name" value="EreA/ChaN-like"/>
    <property type="match status" value="2"/>
</dbReference>
<accession>A0A815GAV2</accession>
<dbReference type="Gene3D" id="3.30.1870.10">
    <property type="entry name" value="EreA-like, domain 2"/>
    <property type="match status" value="1"/>
</dbReference>